<keyword evidence="2" id="KW-0489">Methyltransferase</keyword>
<dbReference type="InterPro" id="IPR029063">
    <property type="entry name" value="SAM-dependent_MTases_sf"/>
</dbReference>
<evidence type="ECO:0000313" key="3">
    <source>
        <dbReference type="Proteomes" id="UP000758603"/>
    </source>
</evidence>
<dbReference type="EMBL" id="JAGPXC010000007">
    <property type="protein sequence ID" value="KAH6648686.1"/>
    <property type="molecule type" value="Genomic_DNA"/>
</dbReference>
<dbReference type="PANTHER" id="PTHR43591">
    <property type="entry name" value="METHYLTRANSFERASE"/>
    <property type="match status" value="1"/>
</dbReference>
<evidence type="ECO:0000256" key="1">
    <source>
        <dbReference type="ARBA" id="ARBA00038158"/>
    </source>
</evidence>
<keyword evidence="2" id="KW-0808">Transferase</keyword>
<dbReference type="SUPFAM" id="SSF53335">
    <property type="entry name" value="S-adenosyl-L-methionine-dependent methyltransferases"/>
    <property type="match status" value="1"/>
</dbReference>
<proteinExistence type="inferred from homology"/>
<dbReference type="GeneID" id="70136742"/>
<organism evidence="2 3">
    <name type="scientific">Truncatella angustata</name>
    <dbReference type="NCBI Taxonomy" id="152316"/>
    <lineage>
        <taxon>Eukaryota</taxon>
        <taxon>Fungi</taxon>
        <taxon>Dikarya</taxon>
        <taxon>Ascomycota</taxon>
        <taxon>Pezizomycotina</taxon>
        <taxon>Sordariomycetes</taxon>
        <taxon>Xylariomycetidae</taxon>
        <taxon>Amphisphaeriales</taxon>
        <taxon>Sporocadaceae</taxon>
        <taxon>Truncatella</taxon>
    </lineage>
</organism>
<dbReference type="GO" id="GO:0032259">
    <property type="term" value="P:methylation"/>
    <property type="evidence" value="ECO:0007669"/>
    <property type="project" value="UniProtKB-KW"/>
</dbReference>
<evidence type="ECO:0000313" key="2">
    <source>
        <dbReference type="EMBL" id="KAH6648686.1"/>
    </source>
</evidence>
<keyword evidence="3" id="KW-1185">Reference proteome</keyword>
<protein>
    <submittedName>
        <fullName evidence="2">S-adenosyl-L-methionine-dependent methyltransferase</fullName>
    </submittedName>
</protein>
<dbReference type="Proteomes" id="UP000758603">
    <property type="component" value="Unassembled WGS sequence"/>
</dbReference>
<dbReference type="OrthoDB" id="184880at2759"/>
<comment type="similarity">
    <text evidence="1">Belongs to the methyltransferase superfamily. LaeA methyltransferase family.</text>
</comment>
<accession>A0A9P8UEY0</accession>
<reference evidence="2" key="1">
    <citation type="journal article" date="2021" name="Nat. Commun.">
        <title>Genetic determinants of endophytism in the Arabidopsis root mycobiome.</title>
        <authorList>
            <person name="Mesny F."/>
            <person name="Miyauchi S."/>
            <person name="Thiergart T."/>
            <person name="Pickel B."/>
            <person name="Atanasova L."/>
            <person name="Karlsson M."/>
            <person name="Huettel B."/>
            <person name="Barry K.W."/>
            <person name="Haridas S."/>
            <person name="Chen C."/>
            <person name="Bauer D."/>
            <person name="Andreopoulos W."/>
            <person name="Pangilinan J."/>
            <person name="LaButti K."/>
            <person name="Riley R."/>
            <person name="Lipzen A."/>
            <person name="Clum A."/>
            <person name="Drula E."/>
            <person name="Henrissat B."/>
            <person name="Kohler A."/>
            <person name="Grigoriev I.V."/>
            <person name="Martin F.M."/>
            <person name="Hacquard S."/>
        </authorList>
    </citation>
    <scope>NUCLEOTIDE SEQUENCE</scope>
    <source>
        <strain evidence="2">MPI-SDFR-AT-0073</strain>
    </source>
</reference>
<comment type="caution">
    <text evidence="2">The sequence shown here is derived from an EMBL/GenBank/DDBJ whole genome shotgun (WGS) entry which is preliminary data.</text>
</comment>
<dbReference type="CDD" id="cd02440">
    <property type="entry name" value="AdoMet_MTases"/>
    <property type="match status" value="1"/>
</dbReference>
<dbReference type="GO" id="GO:0008168">
    <property type="term" value="F:methyltransferase activity"/>
    <property type="evidence" value="ECO:0007669"/>
    <property type="project" value="UniProtKB-KW"/>
</dbReference>
<dbReference type="AlphaFoldDB" id="A0A9P8UEY0"/>
<dbReference type="Pfam" id="PF13489">
    <property type="entry name" value="Methyltransf_23"/>
    <property type="match status" value="1"/>
</dbReference>
<name>A0A9P8UEY0_9PEZI</name>
<sequence length="290" mass="33069">MTQSSDAERIYLLERHEKELQRLTAQHDFIKLNTQDHLLAPQLLSGQKNLKVLDSGCADGLWLRELAERLSGQEPQLHGVDISPALYPSKESQVTSNIDLRVHNISQPFPSDWHWENSFDIIHQRLLIWGIQVPQWPAVLRNHFQILKPGGYIQLAEVEWIPQGGFPDDRPQLQRMGKLQTWFSEKNGMDFDITRKLGGLLKDVGFESVDTLDFPLNYGSLAPPEWRTPSSKFSTEVFAGLANRMDGKSIPGVASTPEEFLAFLSELKDDIYEFGYQPRISFVFGRKPAI</sequence>
<gene>
    <name evidence="2" type="ORF">BKA67DRAFT_661641</name>
</gene>
<dbReference type="Gene3D" id="3.40.50.150">
    <property type="entry name" value="Vaccinia Virus protein VP39"/>
    <property type="match status" value="1"/>
</dbReference>
<dbReference type="PANTHER" id="PTHR43591:SF105">
    <property type="entry name" value="METHYLTRANSFERASE DOMAIN-CONTAINING PROTEIN-RELATED"/>
    <property type="match status" value="1"/>
</dbReference>
<dbReference type="RefSeq" id="XP_045955193.1">
    <property type="nucleotide sequence ID" value="XM_046107851.1"/>
</dbReference>